<protein>
    <submittedName>
        <fullName evidence="7">ABC transporter permease</fullName>
    </submittedName>
</protein>
<dbReference type="PANTHER" id="PTHR32196:SF69">
    <property type="entry name" value="BRANCHED-CHAIN AMINO ACID TRANSPORT SYSTEM, PERMEASE PROTEIN"/>
    <property type="match status" value="1"/>
</dbReference>
<keyword evidence="5 6" id="KW-0472">Membrane</keyword>
<feature type="transmembrane region" description="Helical" evidence="6">
    <location>
        <begin position="245"/>
        <end position="265"/>
    </location>
</feature>
<reference evidence="7" key="1">
    <citation type="journal article" date="2022" name="Int. J. Syst. Evol. Microbiol.">
        <title>Genome-based, phenotypic and chemotaxonomic classification of Faecalibacterium strains: proposal of three novel species Faecalibacterium duncaniae sp. nov., Faecalibacterium hattorii sp. nov. and Faecalibacterium gallinarum sp. nov. .</title>
        <authorList>
            <person name="Sakamoto M."/>
            <person name="Sakurai N."/>
            <person name="Tanno H."/>
            <person name="Iino T."/>
            <person name="Ohkuma M."/>
            <person name="Endo A."/>
        </authorList>
    </citation>
    <scope>NUCLEOTIDE SEQUENCE</scope>
    <source>
        <strain evidence="7">JCM 17207</strain>
    </source>
</reference>
<comment type="caution">
    <text evidence="7">The sequence shown here is derived from an EMBL/GenBank/DDBJ whole genome shotgun (WGS) entry which is preliminary data.</text>
</comment>
<keyword evidence="2" id="KW-1003">Cell membrane</keyword>
<evidence type="ECO:0000256" key="3">
    <source>
        <dbReference type="ARBA" id="ARBA00022692"/>
    </source>
</evidence>
<dbReference type="RefSeq" id="WP_238316187.1">
    <property type="nucleotide sequence ID" value="NZ_BQKV01000022.1"/>
</dbReference>
<dbReference type="Proteomes" id="UP001055185">
    <property type="component" value="Unassembled WGS sequence"/>
</dbReference>
<dbReference type="InterPro" id="IPR001851">
    <property type="entry name" value="ABC_transp_permease"/>
</dbReference>
<dbReference type="GO" id="GO:0005886">
    <property type="term" value="C:plasma membrane"/>
    <property type="evidence" value="ECO:0007669"/>
    <property type="project" value="UniProtKB-SubCell"/>
</dbReference>
<feature type="transmembrane region" description="Helical" evidence="6">
    <location>
        <begin position="215"/>
        <end position="236"/>
    </location>
</feature>
<evidence type="ECO:0000256" key="1">
    <source>
        <dbReference type="ARBA" id="ARBA00004651"/>
    </source>
</evidence>
<keyword evidence="8" id="KW-1185">Reference proteome</keyword>
<evidence type="ECO:0000256" key="2">
    <source>
        <dbReference type="ARBA" id="ARBA00022475"/>
    </source>
</evidence>
<dbReference type="AlphaFoldDB" id="A0AA37IX48"/>
<evidence type="ECO:0000256" key="6">
    <source>
        <dbReference type="SAM" id="Phobius"/>
    </source>
</evidence>
<comment type="subcellular location">
    <subcellularLocation>
        <location evidence="1">Cell membrane</location>
        <topology evidence="1">Multi-pass membrane protein</topology>
    </subcellularLocation>
</comment>
<feature type="transmembrane region" description="Helical" evidence="6">
    <location>
        <begin position="64"/>
        <end position="83"/>
    </location>
</feature>
<organism evidence="7 8">
    <name type="scientific">Faecalibacterium gallinarum</name>
    <dbReference type="NCBI Taxonomy" id="2903556"/>
    <lineage>
        <taxon>Bacteria</taxon>
        <taxon>Bacillati</taxon>
        <taxon>Bacillota</taxon>
        <taxon>Clostridia</taxon>
        <taxon>Eubacteriales</taxon>
        <taxon>Oscillospiraceae</taxon>
        <taxon>Faecalibacterium</taxon>
    </lineage>
</organism>
<feature type="transmembrane region" description="Helical" evidence="6">
    <location>
        <begin position="95"/>
        <end position="118"/>
    </location>
</feature>
<dbReference type="CDD" id="cd06574">
    <property type="entry name" value="TM_PBP1_branched-chain-AA_like"/>
    <property type="match status" value="1"/>
</dbReference>
<accession>A0AA37IX48</accession>
<feature type="transmembrane region" description="Helical" evidence="6">
    <location>
        <begin position="271"/>
        <end position="289"/>
    </location>
</feature>
<feature type="transmembrane region" description="Helical" evidence="6">
    <location>
        <begin position="14"/>
        <end position="35"/>
    </location>
</feature>
<dbReference type="GO" id="GO:0022857">
    <property type="term" value="F:transmembrane transporter activity"/>
    <property type="evidence" value="ECO:0007669"/>
    <property type="project" value="InterPro"/>
</dbReference>
<name>A0AA37IX48_9FIRM</name>
<evidence type="ECO:0000256" key="5">
    <source>
        <dbReference type="ARBA" id="ARBA00023136"/>
    </source>
</evidence>
<dbReference type="Pfam" id="PF02653">
    <property type="entry name" value="BPD_transp_2"/>
    <property type="match status" value="1"/>
</dbReference>
<gene>
    <name evidence="7" type="ORF">JCM17207_05750</name>
</gene>
<feature type="transmembrane region" description="Helical" evidence="6">
    <location>
        <begin position="138"/>
        <end position="159"/>
    </location>
</feature>
<keyword evidence="4 6" id="KW-1133">Transmembrane helix</keyword>
<evidence type="ECO:0000256" key="4">
    <source>
        <dbReference type="ARBA" id="ARBA00022989"/>
    </source>
</evidence>
<sequence>MLASIFSLNVLKTALELGCIYALVALALFLSYSILNIADLSTDGCFTLGCAVCCQVALTGHPLLALFAAMAAGVCSGFITAFLQTRLGVESIMAGIIVNTGLYTINLAVMGFSSNISLVKTDTVFSLAKEALSFMGGWHILLLAALVILAAGGAMLWFLGTRLGLSIRATGDNAAMVRASSIDPAYTITVGLCISGSLTALSGGLLAQYQKSCDINVGTGMVTIALASLIIGETILGKRSMPRRVLGVVFGSCLYRFIVAVALRFNVPAAAMKLVSALIVAVAISMPAIRKRIAFEKRKQEARLRHAETYGTSGKEGA</sequence>
<dbReference type="EMBL" id="BQKV01000022">
    <property type="protein sequence ID" value="GJN63950.1"/>
    <property type="molecule type" value="Genomic_DNA"/>
</dbReference>
<evidence type="ECO:0000313" key="7">
    <source>
        <dbReference type="EMBL" id="GJN63950.1"/>
    </source>
</evidence>
<keyword evidence="3 6" id="KW-0812">Transmembrane</keyword>
<dbReference type="PANTHER" id="PTHR32196">
    <property type="entry name" value="ABC TRANSPORTER PERMEASE PROTEIN YPHD-RELATED-RELATED"/>
    <property type="match status" value="1"/>
</dbReference>
<feature type="transmembrane region" description="Helical" evidence="6">
    <location>
        <begin position="185"/>
        <end position="209"/>
    </location>
</feature>
<evidence type="ECO:0000313" key="8">
    <source>
        <dbReference type="Proteomes" id="UP001055185"/>
    </source>
</evidence>
<proteinExistence type="predicted"/>